<dbReference type="GO" id="GO:0008270">
    <property type="term" value="F:zinc ion binding"/>
    <property type="evidence" value="ECO:0007669"/>
    <property type="project" value="UniProtKB-KW"/>
</dbReference>
<keyword evidence="5" id="KW-0862">Zinc</keyword>
<gene>
    <name evidence="10" type="primary">Cre-ztf-1</name>
    <name evidence="10" type="ORF">CRE_12144</name>
</gene>
<dbReference type="STRING" id="31234.E3N048"/>
<accession>E3N048</accession>
<feature type="compositionally biased region" description="Basic and acidic residues" evidence="8">
    <location>
        <begin position="58"/>
        <end position="75"/>
    </location>
</feature>
<dbReference type="eggNOG" id="KOG1721">
    <property type="taxonomic scope" value="Eukaryota"/>
</dbReference>
<sequence>MSETFELTTTTPPAHSLVSENGKKYYYLNVRQSPPADPFTESLGSQSFGSQGSYSQELEPKFDPHRETSHDSEPLNYDDHIKKIHEEKSGPIHYYGATMVVKNAREMFNNVDILPDGRYYCNVCKRPYKTHATLTAHVRGCHLRQESACTEPNCNYVSYTENERRKHQKVHDKAKYSSYSRDALVSARSIQNSRMHRKMENIITPLFPSENNLRRTTIQNNKEVVGMFSSFDKRGRVKYSCSKCDQCFHNAYYATRHMEIHSDAQKQCFYCGEIRQGTMDLHVHYMRFHKNEGIRTITCKACESVFTTTTLFRNHAMKEECELAVQNSRIQQDIYYGELPDGTVIDNATLNRLNFFRKRQDEREQMKSVTVEMGGVKKEIVQQPEQNGKEPPAAGSSSHDSEIFDDSNSLIQTEFGLKNLAEFKTTRAVKREIDDGNDNEFDSIKKERVLMAQNGYYSNHQQQQHYPMTTQSQQQQNDWSSNFVYPPPTYGYDPLIGTYPDFQPTQQALGLRSYAPYQNAFYPPMSSVNDLPYIKQEIVTSDVKHGEDGNFGPYQTHDPLKQASEIASDFLINEQRDVVFEELNKLDFVMPTDTENDNDDDDLDGIFNFSAV</sequence>
<dbReference type="PROSITE" id="PS00028">
    <property type="entry name" value="ZINC_FINGER_C2H2_1"/>
    <property type="match status" value="2"/>
</dbReference>
<dbReference type="OrthoDB" id="5814109at2759"/>
<evidence type="ECO:0000256" key="1">
    <source>
        <dbReference type="ARBA" id="ARBA00004123"/>
    </source>
</evidence>
<keyword evidence="2" id="KW-0479">Metal-binding</keyword>
<evidence type="ECO:0000256" key="7">
    <source>
        <dbReference type="PROSITE-ProRule" id="PRU00042"/>
    </source>
</evidence>
<dbReference type="PROSITE" id="PS50157">
    <property type="entry name" value="ZINC_FINGER_C2H2_2"/>
    <property type="match status" value="2"/>
</dbReference>
<dbReference type="EMBL" id="DS268504">
    <property type="protein sequence ID" value="EFP13330.1"/>
    <property type="molecule type" value="Genomic_DNA"/>
</dbReference>
<dbReference type="InterPro" id="IPR013087">
    <property type="entry name" value="Znf_C2H2_type"/>
</dbReference>
<evidence type="ECO:0000256" key="4">
    <source>
        <dbReference type="ARBA" id="ARBA00022771"/>
    </source>
</evidence>
<keyword evidence="3" id="KW-0677">Repeat</keyword>
<organism evidence="11">
    <name type="scientific">Caenorhabditis remanei</name>
    <name type="common">Caenorhabditis vulgaris</name>
    <dbReference type="NCBI Taxonomy" id="31234"/>
    <lineage>
        <taxon>Eukaryota</taxon>
        <taxon>Metazoa</taxon>
        <taxon>Ecdysozoa</taxon>
        <taxon>Nematoda</taxon>
        <taxon>Chromadorea</taxon>
        <taxon>Rhabditida</taxon>
        <taxon>Rhabditina</taxon>
        <taxon>Rhabditomorpha</taxon>
        <taxon>Rhabditoidea</taxon>
        <taxon>Rhabditidae</taxon>
        <taxon>Peloderinae</taxon>
        <taxon>Caenorhabditis</taxon>
    </lineage>
</organism>
<dbReference type="PANTHER" id="PTHR24406">
    <property type="entry name" value="TRANSCRIPTIONAL REPRESSOR CTCFL-RELATED"/>
    <property type="match status" value="1"/>
</dbReference>
<feature type="domain" description="C2H2-type" evidence="9">
    <location>
        <begin position="119"/>
        <end position="147"/>
    </location>
</feature>
<name>E3N048_CAERE</name>
<protein>
    <submittedName>
        <fullName evidence="10">CRE-ZTF-1 protein</fullName>
    </submittedName>
</protein>
<feature type="domain" description="C2H2-type" evidence="9">
    <location>
        <begin position="239"/>
        <end position="266"/>
    </location>
</feature>
<evidence type="ECO:0000313" key="11">
    <source>
        <dbReference type="Proteomes" id="UP000008281"/>
    </source>
</evidence>
<proteinExistence type="predicted"/>
<evidence type="ECO:0000256" key="2">
    <source>
        <dbReference type="ARBA" id="ARBA00022723"/>
    </source>
</evidence>
<evidence type="ECO:0000256" key="8">
    <source>
        <dbReference type="SAM" id="MobiDB-lite"/>
    </source>
</evidence>
<comment type="subcellular location">
    <subcellularLocation>
        <location evidence="1">Nucleus</location>
    </subcellularLocation>
</comment>
<keyword evidence="6" id="KW-0539">Nucleus</keyword>
<dbReference type="GO" id="GO:0005634">
    <property type="term" value="C:nucleus"/>
    <property type="evidence" value="ECO:0007669"/>
    <property type="project" value="UniProtKB-SubCell"/>
</dbReference>
<dbReference type="InterPro" id="IPR050888">
    <property type="entry name" value="ZnF_C2H2-type_TF"/>
</dbReference>
<keyword evidence="4 7" id="KW-0863">Zinc-finger</keyword>
<dbReference type="SMART" id="SM00355">
    <property type="entry name" value="ZnF_C2H2"/>
    <property type="match status" value="5"/>
</dbReference>
<dbReference type="AlphaFoldDB" id="E3N048"/>
<evidence type="ECO:0000256" key="6">
    <source>
        <dbReference type="ARBA" id="ARBA00023242"/>
    </source>
</evidence>
<feature type="compositionally biased region" description="Low complexity" evidence="8">
    <location>
        <begin position="42"/>
        <end position="56"/>
    </location>
</feature>
<reference evidence="10" key="1">
    <citation type="submission" date="2007-07" db="EMBL/GenBank/DDBJ databases">
        <title>PCAP assembly of the Caenorhabditis remanei genome.</title>
        <authorList>
            <consortium name="The Caenorhabditis remanei Sequencing Consortium"/>
            <person name="Wilson R.K."/>
        </authorList>
    </citation>
    <scope>NUCLEOTIDE SEQUENCE [LARGE SCALE GENOMIC DNA]</scope>
    <source>
        <strain evidence="10">PB4641</strain>
    </source>
</reference>
<feature type="region of interest" description="Disordered" evidence="8">
    <location>
        <begin position="384"/>
        <end position="404"/>
    </location>
</feature>
<evidence type="ECO:0000256" key="3">
    <source>
        <dbReference type="ARBA" id="ARBA00022737"/>
    </source>
</evidence>
<evidence type="ECO:0000259" key="9">
    <source>
        <dbReference type="PROSITE" id="PS50157"/>
    </source>
</evidence>
<dbReference type="Proteomes" id="UP000008281">
    <property type="component" value="Unassembled WGS sequence"/>
</dbReference>
<keyword evidence="11" id="KW-1185">Reference proteome</keyword>
<dbReference type="OMA" id="RPYKTHA"/>
<dbReference type="FunCoup" id="E3N048">
    <property type="interactions" value="1966"/>
</dbReference>
<evidence type="ECO:0000313" key="10">
    <source>
        <dbReference type="EMBL" id="EFP13330.1"/>
    </source>
</evidence>
<evidence type="ECO:0000256" key="5">
    <source>
        <dbReference type="ARBA" id="ARBA00022833"/>
    </source>
</evidence>
<dbReference type="HOGENOM" id="CLU_479170_0_0_1"/>
<feature type="region of interest" description="Disordered" evidence="8">
    <location>
        <begin position="36"/>
        <end position="75"/>
    </location>
</feature>
<dbReference type="InParanoid" id="E3N048"/>